<organism evidence="1 2">
    <name type="scientific">Asaia bogorensis</name>
    <dbReference type="NCBI Taxonomy" id="91915"/>
    <lineage>
        <taxon>Bacteria</taxon>
        <taxon>Pseudomonadati</taxon>
        <taxon>Pseudomonadota</taxon>
        <taxon>Alphaproteobacteria</taxon>
        <taxon>Acetobacterales</taxon>
        <taxon>Acetobacteraceae</taxon>
        <taxon>Asaia</taxon>
    </lineage>
</organism>
<protein>
    <recommendedName>
        <fullName evidence="3">DUF1150 family protein</fullName>
    </recommendedName>
</protein>
<comment type="caution">
    <text evidence="1">The sequence shown here is derived from an EMBL/GenBank/DDBJ whole genome shotgun (WGS) entry which is preliminary data.</text>
</comment>
<evidence type="ECO:0000313" key="1">
    <source>
        <dbReference type="EMBL" id="CDG38349.1"/>
    </source>
</evidence>
<evidence type="ECO:0008006" key="3">
    <source>
        <dbReference type="Google" id="ProtNLM"/>
    </source>
</evidence>
<proteinExistence type="predicted"/>
<dbReference type="GeneID" id="78226892"/>
<reference evidence="1 2" key="1">
    <citation type="journal article" date="2014" name="Genome Biol. Evol.">
        <title>Acetic acid bacteria genomes reveal functional traits for adaptation to life in insect guts.</title>
        <authorList>
            <person name="Chouaia B."/>
            <person name="Gaiarsa S."/>
            <person name="Crotti E."/>
            <person name="Comandatore F."/>
            <person name="Degli Esposti M."/>
            <person name="Ricci I."/>
            <person name="Alma A."/>
            <person name="Favia G."/>
            <person name="Bandi C."/>
            <person name="Daffonchio D."/>
        </authorList>
    </citation>
    <scope>NUCLEOTIDE SEQUENCE [LARGE SCALE GENOMIC DNA]</scope>
    <source>
        <strain evidence="1 2">SF2.1</strain>
    </source>
</reference>
<gene>
    <name evidence="1" type="ORF">ASAP_0304</name>
</gene>
<accession>A0A060QB52</accession>
<name>A0A060QB52_9PROT</name>
<sequence length="84" mass="9163">MRKNTRDDAGNDAPAPVADLRRMSHDDLKAFGMSHVAYVKPVVYEGEAAFAIHAADGTPMALAEDRSSAFEAIVDHEMIPAWVH</sequence>
<dbReference type="AlphaFoldDB" id="A0A060QB52"/>
<dbReference type="RefSeq" id="WP_035443886.1">
    <property type="nucleotide sequence ID" value="NZ_CBLX010000003.1"/>
</dbReference>
<dbReference type="Proteomes" id="UP000027583">
    <property type="component" value="Unassembled WGS sequence"/>
</dbReference>
<dbReference type="eggNOG" id="COG5568">
    <property type="taxonomic scope" value="Bacteria"/>
</dbReference>
<evidence type="ECO:0000313" key="2">
    <source>
        <dbReference type="Proteomes" id="UP000027583"/>
    </source>
</evidence>
<reference evidence="1 2" key="2">
    <citation type="journal article" date="2014" name="PLoS ONE">
        <title>Evolution of mitochondria reconstructed from the energy metabolism of living bacteria.</title>
        <authorList>
            <person name="Degli Esposti M."/>
            <person name="Chouaia B."/>
            <person name="Comandatore F."/>
            <person name="Crotti E."/>
            <person name="Sassera D."/>
            <person name="Lievens P.M."/>
            <person name="Daffonchio D."/>
            <person name="Bandi C."/>
        </authorList>
    </citation>
    <scope>NUCLEOTIDE SEQUENCE [LARGE SCALE GENOMIC DNA]</scope>
    <source>
        <strain evidence="1 2">SF2.1</strain>
    </source>
</reference>
<dbReference type="EMBL" id="CBLX010000003">
    <property type="protein sequence ID" value="CDG38349.1"/>
    <property type="molecule type" value="Genomic_DNA"/>
</dbReference>
<dbReference type="InterPro" id="IPR009531">
    <property type="entry name" value="DUF1150"/>
</dbReference>
<dbReference type="Pfam" id="PF06620">
    <property type="entry name" value="DUF1150"/>
    <property type="match status" value="1"/>
</dbReference>